<evidence type="ECO:0000256" key="8">
    <source>
        <dbReference type="SAM" id="MobiDB-lite"/>
    </source>
</evidence>
<reference evidence="10" key="1">
    <citation type="submission" date="2023-03" db="EMBL/GenBank/DDBJ databases">
        <title>Massive genome expansion in bonnet fungi (Mycena s.s.) driven by repeated elements and novel gene families across ecological guilds.</title>
        <authorList>
            <consortium name="Lawrence Berkeley National Laboratory"/>
            <person name="Harder C.B."/>
            <person name="Miyauchi S."/>
            <person name="Viragh M."/>
            <person name="Kuo A."/>
            <person name="Thoen E."/>
            <person name="Andreopoulos B."/>
            <person name="Lu D."/>
            <person name="Skrede I."/>
            <person name="Drula E."/>
            <person name="Henrissat B."/>
            <person name="Morin E."/>
            <person name="Kohler A."/>
            <person name="Barry K."/>
            <person name="LaButti K."/>
            <person name="Morin E."/>
            <person name="Salamov A."/>
            <person name="Lipzen A."/>
            <person name="Mereny Z."/>
            <person name="Hegedus B."/>
            <person name="Baldrian P."/>
            <person name="Stursova M."/>
            <person name="Weitz H."/>
            <person name="Taylor A."/>
            <person name="Grigoriev I.V."/>
            <person name="Nagy L.G."/>
            <person name="Martin F."/>
            <person name="Kauserud H."/>
        </authorList>
    </citation>
    <scope>NUCLEOTIDE SEQUENCE</scope>
    <source>
        <strain evidence="10">CBHHK002</strain>
    </source>
</reference>
<dbReference type="GO" id="GO:0005634">
    <property type="term" value="C:nucleus"/>
    <property type="evidence" value="ECO:0007669"/>
    <property type="project" value="UniProtKB-SubCell"/>
</dbReference>
<keyword evidence="11" id="KW-1185">Reference proteome</keyword>
<keyword evidence="6" id="KW-0804">Transcription</keyword>
<dbReference type="EMBL" id="JARIHO010000005">
    <property type="protein sequence ID" value="KAJ7361468.1"/>
    <property type="molecule type" value="Genomic_DNA"/>
</dbReference>
<keyword evidence="7" id="KW-0539">Nucleus</keyword>
<dbReference type="PANTHER" id="PTHR31313:SF78">
    <property type="entry name" value="TRANSCRIPTION FACTOR DOMAIN-CONTAINING PROTEIN"/>
    <property type="match status" value="1"/>
</dbReference>
<dbReference type="GO" id="GO:0006351">
    <property type="term" value="P:DNA-templated transcription"/>
    <property type="evidence" value="ECO:0007669"/>
    <property type="project" value="InterPro"/>
</dbReference>
<dbReference type="GO" id="GO:0008270">
    <property type="term" value="F:zinc ion binding"/>
    <property type="evidence" value="ECO:0007669"/>
    <property type="project" value="InterPro"/>
</dbReference>
<comment type="caution">
    <text evidence="10">The sequence shown here is derived from an EMBL/GenBank/DDBJ whole genome shotgun (WGS) entry which is preliminary data.</text>
</comment>
<dbReference type="AlphaFoldDB" id="A0AAD7AKU5"/>
<feature type="region of interest" description="Disordered" evidence="8">
    <location>
        <begin position="1"/>
        <end position="24"/>
    </location>
</feature>
<feature type="compositionally biased region" description="Polar residues" evidence="8">
    <location>
        <begin position="145"/>
        <end position="155"/>
    </location>
</feature>
<dbReference type="SMART" id="SM00906">
    <property type="entry name" value="Fungal_trans"/>
    <property type="match status" value="1"/>
</dbReference>
<dbReference type="PANTHER" id="PTHR31313">
    <property type="entry name" value="TY1 ENHANCER ACTIVATOR"/>
    <property type="match status" value="1"/>
</dbReference>
<evidence type="ECO:0000256" key="4">
    <source>
        <dbReference type="ARBA" id="ARBA00023015"/>
    </source>
</evidence>
<evidence type="ECO:0000313" key="10">
    <source>
        <dbReference type="EMBL" id="KAJ7361468.1"/>
    </source>
</evidence>
<evidence type="ECO:0000313" key="11">
    <source>
        <dbReference type="Proteomes" id="UP001218218"/>
    </source>
</evidence>
<dbReference type="PROSITE" id="PS50048">
    <property type="entry name" value="ZN2_CY6_FUNGAL_2"/>
    <property type="match status" value="1"/>
</dbReference>
<feature type="compositionally biased region" description="Polar residues" evidence="8">
    <location>
        <begin position="830"/>
        <end position="848"/>
    </location>
</feature>
<feature type="domain" description="Zn(2)-C6 fungal-type" evidence="9">
    <location>
        <begin position="28"/>
        <end position="59"/>
    </location>
</feature>
<proteinExistence type="predicted"/>
<protein>
    <submittedName>
        <fullName evidence="10">Fungal-specific transcription factor domain-containing protein</fullName>
    </submittedName>
</protein>
<feature type="region of interest" description="Disordered" evidence="8">
    <location>
        <begin position="144"/>
        <end position="177"/>
    </location>
</feature>
<sequence>MDYSDASDEEPHRDSQTTSRIQKRSSRACDQCRKTKSKCERVGNETCKGCALAGTVCTFLGPSYKRGPPKGYIHAIESRWHQVEALLGAILQCPDARVQSVVSDLRSDELAREILGRVDAGPYGPSGRLDQPAGATKEDFFASILRSSGSPQNDTSRSRRQSRVSREKVSSIQDHGLSVVPTKEWQDSLSNRLASSASGSRFPSFDISGVPLTQRRRLNGTANAVPAQPDWNEMYTLEGSEQEETSQKECIEGLGALSLDEHQEVRFHGQTSGLYLLARSSRTDSRKEGGIWNLPMARVWPPIKDLTELVVNEEDMNIELPPVHVQEHLLQLYFTYIHPVFPILHKTRFLTEYNTRNISSPARTPDSHGSGSSTKPESAQKFSPLLLLAMFALSARFSDEDTPLPPKGKMWEAGGKYFDRAKSILAKVLHRSRPSTCQTLLLLGYREFGIGSMEQGWIYIGMAIRMAVDLGLNCNLSDWKSGHSDRTLFGPEETQTRRQIWWGCCLADRYGSMYMGRPIAIRDEDFDTPLPDDEEEQPWEPLTLGGMTGVNYPGVTMASFRATGRLALILGAIITKIYPVRPTSATSRQASLAQLESRLDQWYLGLPEALRYDTASRRMVPSPPVLQLHIRYWGSVLLLHRAFIPNWKNIDPTPKNSTLELKAFDLAQGAASHLSAIVTAYRESFGLKRCSPFLTSYLLNAGIMHISTLALRPSNPQASLGFQQCLAALKDMEIIWPSAARAYELLNGVKLGALNAPVLPPHPTDRHKRQAEDAFGPDYSFDRQFGQSVDGVQDVANKLMAHMLGLDIPGVEPSTSFYTGCDWWARPNQEPVSPQNWPQSSVSGSSTLPFPQSVPQPQQQPRGWPDSRETLPYHDGGYRFDQFGV</sequence>
<evidence type="ECO:0000259" key="9">
    <source>
        <dbReference type="PROSITE" id="PS50048"/>
    </source>
</evidence>
<name>A0AAD7AKU5_9AGAR</name>
<evidence type="ECO:0000256" key="6">
    <source>
        <dbReference type="ARBA" id="ARBA00023163"/>
    </source>
</evidence>
<dbReference type="InterPro" id="IPR007219">
    <property type="entry name" value="XnlR_reg_dom"/>
</dbReference>
<feature type="region of interest" description="Disordered" evidence="8">
    <location>
        <begin position="357"/>
        <end position="379"/>
    </location>
</feature>
<dbReference type="InterPro" id="IPR036864">
    <property type="entry name" value="Zn2-C6_fun-type_DNA-bd_sf"/>
</dbReference>
<keyword evidence="3" id="KW-0862">Zinc</keyword>
<dbReference type="GO" id="GO:0003677">
    <property type="term" value="F:DNA binding"/>
    <property type="evidence" value="ECO:0007669"/>
    <property type="project" value="UniProtKB-KW"/>
</dbReference>
<dbReference type="Pfam" id="PF00172">
    <property type="entry name" value="Zn_clus"/>
    <property type="match status" value="1"/>
</dbReference>
<dbReference type="InterPro" id="IPR001138">
    <property type="entry name" value="Zn2Cys6_DnaBD"/>
</dbReference>
<feature type="compositionally biased region" description="Basic and acidic residues" evidence="8">
    <location>
        <begin position="865"/>
        <end position="877"/>
    </location>
</feature>
<dbReference type="InterPro" id="IPR051615">
    <property type="entry name" value="Transcr_Regulatory_Elem"/>
</dbReference>
<dbReference type="SUPFAM" id="SSF57701">
    <property type="entry name" value="Zn2/Cys6 DNA-binding domain"/>
    <property type="match status" value="1"/>
</dbReference>
<dbReference type="Proteomes" id="UP001218218">
    <property type="component" value="Unassembled WGS sequence"/>
</dbReference>
<keyword evidence="4" id="KW-0805">Transcription regulation</keyword>
<dbReference type="CDD" id="cd12148">
    <property type="entry name" value="fungal_TF_MHR"/>
    <property type="match status" value="1"/>
</dbReference>
<evidence type="ECO:0000256" key="3">
    <source>
        <dbReference type="ARBA" id="ARBA00022833"/>
    </source>
</evidence>
<keyword evidence="5" id="KW-0238">DNA-binding</keyword>
<feature type="compositionally biased region" description="Low complexity" evidence="8">
    <location>
        <begin position="849"/>
        <end position="861"/>
    </location>
</feature>
<accession>A0AAD7AKU5</accession>
<dbReference type="SMART" id="SM00066">
    <property type="entry name" value="GAL4"/>
    <property type="match status" value="1"/>
</dbReference>
<dbReference type="CDD" id="cd00067">
    <property type="entry name" value="GAL4"/>
    <property type="match status" value="1"/>
</dbReference>
<feature type="region of interest" description="Disordered" evidence="8">
    <location>
        <begin position="829"/>
        <end position="877"/>
    </location>
</feature>
<dbReference type="GO" id="GO:0000981">
    <property type="term" value="F:DNA-binding transcription factor activity, RNA polymerase II-specific"/>
    <property type="evidence" value="ECO:0007669"/>
    <property type="project" value="InterPro"/>
</dbReference>
<dbReference type="PROSITE" id="PS00463">
    <property type="entry name" value="ZN2_CY6_FUNGAL_1"/>
    <property type="match status" value="1"/>
</dbReference>
<organism evidence="10 11">
    <name type="scientific">Mycena albidolilacea</name>
    <dbReference type="NCBI Taxonomy" id="1033008"/>
    <lineage>
        <taxon>Eukaryota</taxon>
        <taxon>Fungi</taxon>
        <taxon>Dikarya</taxon>
        <taxon>Basidiomycota</taxon>
        <taxon>Agaricomycotina</taxon>
        <taxon>Agaricomycetes</taxon>
        <taxon>Agaricomycetidae</taxon>
        <taxon>Agaricales</taxon>
        <taxon>Marasmiineae</taxon>
        <taxon>Mycenaceae</taxon>
        <taxon>Mycena</taxon>
    </lineage>
</organism>
<evidence type="ECO:0000256" key="7">
    <source>
        <dbReference type="ARBA" id="ARBA00023242"/>
    </source>
</evidence>
<keyword evidence="2" id="KW-0479">Metal-binding</keyword>
<dbReference type="Gene3D" id="4.10.240.10">
    <property type="entry name" value="Zn(2)-C6 fungal-type DNA-binding domain"/>
    <property type="match status" value="1"/>
</dbReference>
<comment type="subcellular location">
    <subcellularLocation>
        <location evidence="1">Nucleus</location>
    </subcellularLocation>
</comment>
<dbReference type="Pfam" id="PF04082">
    <property type="entry name" value="Fungal_trans"/>
    <property type="match status" value="1"/>
</dbReference>
<evidence type="ECO:0000256" key="1">
    <source>
        <dbReference type="ARBA" id="ARBA00004123"/>
    </source>
</evidence>
<evidence type="ECO:0000256" key="2">
    <source>
        <dbReference type="ARBA" id="ARBA00022723"/>
    </source>
</evidence>
<gene>
    <name evidence="10" type="ORF">DFH08DRAFT_844286</name>
</gene>
<evidence type="ECO:0000256" key="5">
    <source>
        <dbReference type="ARBA" id="ARBA00023125"/>
    </source>
</evidence>